<dbReference type="RefSeq" id="WP_053095377.1">
    <property type="nucleotide sequence ID" value="NZ_KQ235884.1"/>
</dbReference>
<dbReference type="PATRIC" id="fig|742734.4.peg.5412"/>
<dbReference type="Proteomes" id="UP000037392">
    <property type="component" value="Unassembled WGS sequence"/>
</dbReference>
<dbReference type="AlphaFoldDB" id="A0A0J9BKX2"/>
<dbReference type="GeneID" id="93166818"/>
<sequence length="232" mass="24537">MAHVPISLGGDGGHDLDQITVNSADVRKNKVYVDADGNAQNGTMPDIAGRTITPGASQQTVGGGGYLTGNIAVPGFSLPAASIIKKGVTVTIYGRKVTGTFQGWVGDAGDLYINGQNNAGFTIYGSTFQQDRIALGSGFTLTSTKSYTLTQGQKLTIVGGSISGSFGAGQSGRRYFYLEDDAGTLLTQIDMSTISYANGFSFTMPRSLTFKPKIRFDYAAFGWSGYINRIYI</sequence>
<organism evidence="1 2">
    <name type="scientific">[Clostridium] citroniae WAL-19142</name>
    <dbReference type="NCBI Taxonomy" id="742734"/>
    <lineage>
        <taxon>Bacteria</taxon>
        <taxon>Bacillati</taxon>
        <taxon>Bacillota</taxon>
        <taxon>Clostridia</taxon>
        <taxon>Lachnospirales</taxon>
        <taxon>Lachnospiraceae</taxon>
        <taxon>Enterocloster</taxon>
    </lineage>
</organism>
<evidence type="ECO:0000313" key="1">
    <source>
        <dbReference type="EMBL" id="KMW13747.1"/>
    </source>
</evidence>
<dbReference type="EMBL" id="ADLK01000043">
    <property type="protein sequence ID" value="KMW13747.1"/>
    <property type="molecule type" value="Genomic_DNA"/>
</dbReference>
<protein>
    <submittedName>
        <fullName evidence="1">Uncharacterized protein</fullName>
    </submittedName>
</protein>
<comment type="caution">
    <text evidence="1">The sequence shown here is derived from an EMBL/GenBank/DDBJ whole genome shotgun (WGS) entry which is preliminary data.</text>
</comment>
<accession>A0A0J9BKX2</accession>
<proteinExistence type="predicted"/>
<name>A0A0J9BKX2_9FIRM</name>
<reference evidence="1 2" key="1">
    <citation type="submission" date="2011-04" db="EMBL/GenBank/DDBJ databases">
        <title>The Genome Sequence of Clostridium citroniae WAL-19142.</title>
        <authorList>
            <consortium name="The Broad Institute Genome Sequencing Platform"/>
            <person name="Earl A."/>
            <person name="Ward D."/>
            <person name="Feldgarden M."/>
            <person name="Gevers D."/>
            <person name="Warren Y.A."/>
            <person name="Tyrrell K.L."/>
            <person name="Citron D.M."/>
            <person name="Goldstein E.J."/>
            <person name="Daigneault M."/>
            <person name="Allen-Vercoe E."/>
            <person name="Young S.K."/>
            <person name="Zeng Q."/>
            <person name="Gargeya S."/>
            <person name="Fitzgerald M."/>
            <person name="Haas B."/>
            <person name="Abouelleil A."/>
            <person name="Alvarado L."/>
            <person name="Arachchi H.M."/>
            <person name="Berlin A."/>
            <person name="Brown A."/>
            <person name="Chapman S.B."/>
            <person name="Chen Z."/>
            <person name="Dunbar C."/>
            <person name="Freedman E."/>
            <person name="Gearin G."/>
            <person name="Gellesch M."/>
            <person name="Goldberg J."/>
            <person name="Griggs A."/>
            <person name="Gujja S."/>
            <person name="Heilman E.R."/>
            <person name="Heiman D."/>
            <person name="Howarth C."/>
            <person name="Larson L."/>
            <person name="Lui A."/>
            <person name="MacDonald P.J."/>
            <person name="Mehta T."/>
            <person name="Montmayeur A."/>
            <person name="Murphy C."/>
            <person name="Neiman D."/>
            <person name="Pearson M."/>
            <person name="Priest M."/>
            <person name="Roberts A."/>
            <person name="Saif S."/>
            <person name="Shea T."/>
            <person name="Shenoy N."/>
            <person name="Sisk P."/>
            <person name="Stolte C."/>
            <person name="Sykes S."/>
            <person name="White J."/>
            <person name="Yandava C."/>
            <person name="Wortman J."/>
            <person name="Nusbaum C."/>
            <person name="Birren B."/>
        </authorList>
    </citation>
    <scope>NUCLEOTIDE SEQUENCE [LARGE SCALE GENOMIC DNA]</scope>
    <source>
        <strain evidence="1 2">WAL-19142</strain>
    </source>
</reference>
<gene>
    <name evidence="1" type="ORF">HMPREF9470_05058</name>
</gene>
<evidence type="ECO:0000313" key="2">
    <source>
        <dbReference type="Proteomes" id="UP000037392"/>
    </source>
</evidence>